<accession>A0A1I3EGF2</accession>
<evidence type="ECO:0000313" key="1">
    <source>
        <dbReference type="EMBL" id="SFH98009.1"/>
    </source>
</evidence>
<proteinExistence type="predicted"/>
<name>A0A1I3EGF2_9PLAN</name>
<dbReference type="EMBL" id="FOQD01000004">
    <property type="protein sequence ID" value="SFH98009.1"/>
    <property type="molecule type" value="Genomic_DNA"/>
</dbReference>
<sequence length="126" mass="13788">MMTDPTASENVQMPWGDAKGVERAVRAAHFVCWNQDSHSYAVLSSVADAVEKSVRHGFTQGQQQADRELVEVLTEARNDLAALGSQKAHHRENGNEQGLKQVCEWIQAIHDRCDAVLARHAKGGGA</sequence>
<keyword evidence="2" id="KW-1185">Reference proteome</keyword>
<protein>
    <submittedName>
        <fullName evidence="1">Uncharacterized protein</fullName>
    </submittedName>
</protein>
<organism evidence="1 2">
    <name type="scientific">Planctomicrobium piriforme</name>
    <dbReference type="NCBI Taxonomy" id="1576369"/>
    <lineage>
        <taxon>Bacteria</taxon>
        <taxon>Pseudomonadati</taxon>
        <taxon>Planctomycetota</taxon>
        <taxon>Planctomycetia</taxon>
        <taxon>Planctomycetales</taxon>
        <taxon>Planctomycetaceae</taxon>
        <taxon>Planctomicrobium</taxon>
    </lineage>
</organism>
<gene>
    <name evidence="1" type="ORF">SAMN05421753_104210</name>
</gene>
<evidence type="ECO:0000313" key="2">
    <source>
        <dbReference type="Proteomes" id="UP000199518"/>
    </source>
</evidence>
<reference evidence="2" key="1">
    <citation type="submission" date="2016-10" db="EMBL/GenBank/DDBJ databases">
        <authorList>
            <person name="Varghese N."/>
            <person name="Submissions S."/>
        </authorList>
    </citation>
    <scope>NUCLEOTIDE SEQUENCE [LARGE SCALE GENOMIC DNA]</scope>
    <source>
        <strain evidence="2">DSM 26348</strain>
    </source>
</reference>
<dbReference type="STRING" id="1576369.SAMN05421753_104210"/>
<dbReference type="RefSeq" id="WP_139228310.1">
    <property type="nucleotide sequence ID" value="NZ_FOQD01000004.1"/>
</dbReference>
<dbReference type="AlphaFoldDB" id="A0A1I3EGF2"/>
<dbReference type="Proteomes" id="UP000199518">
    <property type="component" value="Unassembled WGS sequence"/>
</dbReference>